<reference evidence="17" key="1">
    <citation type="journal article" date="2010" name="Nature">
        <title>The Amphimedon queenslandica genome and the evolution of animal complexity.</title>
        <authorList>
            <person name="Srivastava M."/>
            <person name="Simakov O."/>
            <person name="Chapman J."/>
            <person name="Fahey B."/>
            <person name="Gauthier M.E."/>
            <person name="Mitros T."/>
            <person name="Richards G.S."/>
            <person name="Conaco C."/>
            <person name="Dacre M."/>
            <person name="Hellsten U."/>
            <person name="Larroux C."/>
            <person name="Putnam N.H."/>
            <person name="Stanke M."/>
            <person name="Adamska M."/>
            <person name="Darling A."/>
            <person name="Degnan S.M."/>
            <person name="Oakley T.H."/>
            <person name="Plachetzki D.C."/>
            <person name="Zhai Y."/>
            <person name="Adamski M."/>
            <person name="Calcino A."/>
            <person name="Cummins S.F."/>
            <person name="Goodstein D.M."/>
            <person name="Harris C."/>
            <person name="Jackson D.J."/>
            <person name="Leys S.P."/>
            <person name="Shu S."/>
            <person name="Woodcroft B.J."/>
            <person name="Vervoort M."/>
            <person name="Kosik K.S."/>
            <person name="Manning G."/>
            <person name="Degnan B.M."/>
            <person name="Rokhsar D.S."/>
        </authorList>
    </citation>
    <scope>NUCLEOTIDE SEQUENCE [LARGE SCALE GENOMIC DNA]</scope>
</reference>
<dbReference type="GO" id="GO:0006303">
    <property type="term" value="P:double-strand break repair via nonhomologous end joining"/>
    <property type="evidence" value="ECO:0007669"/>
    <property type="project" value="InterPro"/>
</dbReference>
<dbReference type="SUPFAM" id="SSF53300">
    <property type="entry name" value="vWA-like"/>
    <property type="match status" value="1"/>
</dbReference>
<dbReference type="CDD" id="cd00873">
    <property type="entry name" value="KU80"/>
    <property type="match status" value="1"/>
</dbReference>
<dbReference type="GO" id="GO:0016787">
    <property type="term" value="F:hydrolase activity"/>
    <property type="evidence" value="ECO:0007669"/>
    <property type="project" value="UniProtKB-KW"/>
</dbReference>
<dbReference type="InterPro" id="IPR005161">
    <property type="entry name" value="Ku_N"/>
</dbReference>
<evidence type="ECO:0000256" key="5">
    <source>
        <dbReference type="ARBA" id="ARBA00022741"/>
    </source>
</evidence>
<keyword evidence="9" id="KW-0067">ATP-binding</keyword>
<dbReference type="InterPro" id="IPR002035">
    <property type="entry name" value="VWF_A"/>
</dbReference>
<keyword evidence="11" id="KW-0233">DNA recombination</keyword>
<dbReference type="InterPro" id="IPR016194">
    <property type="entry name" value="SPOC-like_C_dom_sf"/>
</dbReference>
<protein>
    <recommendedName>
        <fullName evidence="15">VWFA domain-containing protein</fullName>
    </recommendedName>
</protein>
<keyword evidence="10" id="KW-0238">DNA-binding</keyword>
<dbReference type="Gene3D" id="1.25.40.240">
    <property type="entry name" value="Ku, C-terminal domain"/>
    <property type="match status" value="1"/>
</dbReference>
<keyword evidence="4" id="KW-0158">Chromosome</keyword>
<dbReference type="FunFam" id="2.40.290.10:FF:000005">
    <property type="entry name" value="X-ray repair cross-complementing protein 5"/>
    <property type="match status" value="1"/>
</dbReference>
<reference evidence="16" key="2">
    <citation type="submission" date="2017-05" db="UniProtKB">
        <authorList>
            <consortium name="EnsemblMetazoa"/>
        </authorList>
    </citation>
    <scope>IDENTIFICATION</scope>
</reference>
<proteinExistence type="inferred from homology"/>
<evidence type="ECO:0000256" key="12">
    <source>
        <dbReference type="ARBA" id="ARBA00023204"/>
    </source>
</evidence>
<dbReference type="FunFam" id="1.10.1600.10:FF:000002">
    <property type="entry name" value="X-ray repair cross-complementing protein 5"/>
    <property type="match status" value="1"/>
</dbReference>
<dbReference type="OrthoDB" id="30826at2759"/>
<dbReference type="GO" id="GO:0000723">
    <property type="term" value="P:telomere maintenance"/>
    <property type="evidence" value="ECO:0007669"/>
    <property type="project" value="InterPro"/>
</dbReference>
<evidence type="ECO:0000256" key="4">
    <source>
        <dbReference type="ARBA" id="ARBA00022454"/>
    </source>
</evidence>
<dbReference type="STRING" id="400682.A0A1X7V1U2"/>
<dbReference type="Pfam" id="PF03731">
    <property type="entry name" value="Ku_N"/>
    <property type="match status" value="1"/>
</dbReference>
<evidence type="ECO:0000313" key="17">
    <source>
        <dbReference type="Proteomes" id="UP000007879"/>
    </source>
</evidence>
<dbReference type="KEGG" id="aqu:100632664"/>
<dbReference type="PANTHER" id="PTHR12604">
    <property type="entry name" value="KU AUTOANTIGEN DNA HELICASE"/>
    <property type="match status" value="1"/>
</dbReference>
<organism evidence="16">
    <name type="scientific">Amphimedon queenslandica</name>
    <name type="common">Sponge</name>
    <dbReference type="NCBI Taxonomy" id="400682"/>
    <lineage>
        <taxon>Eukaryota</taxon>
        <taxon>Metazoa</taxon>
        <taxon>Porifera</taxon>
        <taxon>Demospongiae</taxon>
        <taxon>Heteroscleromorpha</taxon>
        <taxon>Haplosclerida</taxon>
        <taxon>Niphatidae</taxon>
        <taxon>Amphimedon</taxon>
    </lineage>
</organism>
<feature type="domain" description="VWFA" evidence="15">
    <location>
        <begin position="8"/>
        <end position="172"/>
    </location>
</feature>
<evidence type="ECO:0000256" key="3">
    <source>
        <dbReference type="ARBA" id="ARBA00007726"/>
    </source>
</evidence>
<evidence type="ECO:0000256" key="7">
    <source>
        <dbReference type="ARBA" id="ARBA00022801"/>
    </source>
</evidence>
<dbReference type="GO" id="GO:0042162">
    <property type="term" value="F:telomeric DNA binding"/>
    <property type="evidence" value="ECO:0007669"/>
    <property type="project" value="InterPro"/>
</dbReference>
<dbReference type="InterPro" id="IPR036465">
    <property type="entry name" value="vWFA_dom_sf"/>
</dbReference>
<dbReference type="GO" id="GO:0003678">
    <property type="term" value="F:DNA helicase activity"/>
    <property type="evidence" value="ECO:0007669"/>
    <property type="project" value="InterPro"/>
</dbReference>
<evidence type="ECO:0000259" key="15">
    <source>
        <dbReference type="PROSITE" id="PS50234"/>
    </source>
</evidence>
<accession>A0A1X7V1U2</accession>
<keyword evidence="8" id="KW-0347">Helicase</keyword>
<keyword evidence="5" id="KW-0547">Nucleotide-binding</keyword>
<dbReference type="Pfam" id="PF02735">
    <property type="entry name" value="Ku"/>
    <property type="match status" value="1"/>
</dbReference>
<dbReference type="Pfam" id="PF08785">
    <property type="entry name" value="Ku_PK_bind"/>
    <property type="match status" value="1"/>
</dbReference>
<dbReference type="InterPro" id="IPR014893">
    <property type="entry name" value="Ku_PK_bind"/>
</dbReference>
<dbReference type="GO" id="GO:0006310">
    <property type="term" value="P:DNA recombination"/>
    <property type="evidence" value="ECO:0007669"/>
    <property type="project" value="UniProtKB-KW"/>
</dbReference>
<sequence length="746" mass="82277">MAGALKDFIILLIDVGPEMGDVPLSVGGAGGDDHTHLESALKIAQQIVFQKIFSGSKDEVGVVLFGTADTDNHLSADGGYQNISSVWDVTTPTTELAKYLKEKVKCGPAPADFIDAIVVAIDILVKVTSNKKKVGEKKIYLFTDASSGCSDDQIKEIIEGLKSKNIDLVIIGPTLPNSETEDDRNDDNDDSVPGPSHGRRPPAPHYKKTPAQEEGERVLSLLVSEGAGRSFSFHDAMNISSFISKNAKKQTTRFAGVLEIGPQLKIPCKIFTKSMHERPATWKKLSAISQSSANPGTMAINLERSYHLQDEDETEVDLSDTIKGYRYGRSLIPVSSEDDDNMKLSASKCLSLLGFTSRNKVRQELLVGSSVQVLIANPDSEPSAVSLSAIIRALYEMDMAGIARYVFRNNASPRLCALVPHIKPNYECLFVVQLPYMEDLRQFSFASLSHPKLEPSDEQLTAVDELINNMELDDDFNTKEIKNPLFQRTFQCLEHRSLNPDDPLPPLEPALERCLNPSPALLSQCSSSVLKVKKVFPLTRIDDKNKDKTAVTNVWKKSTDINLDAKDGAEGDDNDLPSSKRSKTDETDFSIASLAKGEVNEVGTVDPVGDYKKMIQNNSDTFDKATKQLEEVIFRLIKGSLGDVMYSKAMNCIRTMRAEAIQASAPAGFNEYLKRLKEELIGTRYSSFWDEMVKESLSLITSSECDKSNVSQELSDKFLSEDVDTVAPVDNKVEEEEDEDLLAMMD</sequence>
<dbReference type="PROSITE" id="PS50234">
    <property type="entry name" value="VWFA"/>
    <property type="match status" value="1"/>
</dbReference>
<evidence type="ECO:0000256" key="10">
    <source>
        <dbReference type="ARBA" id="ARBA00023125"/>
    </source>
</evidence>
<dbReference type="GO" id="GO:0005524">
    <property type="term" value="F:ATP binding"/>
    <property type="evidence" value="ECO:0007669"/>
    <property type="project" value="UniProtKB-KW"/>
</dbReference>
<dbReference type="GO" id="GO:0003684">
    <property type="term" value="F:damaged DNA binding"/>
    <property type="evidence" value="ECO:0007669"/>
    <property type="project" value="InterPro"/>
</dbReference>
<dbReference type="SUPFAM" id="SSF101420">
    <property type="entry name" value="C-terminal domain of Ku80"/>
    <property type="match status" value="1"/>
</dbReference>
<dbReference type="SUPFAM" id="SSF100939">
    <property type="entry name" value="SPOC domain-like"/>
    <property type="match status" value="1"/>
</dbReference>
<gene>
    <name evidence="16" type="primary">100632664</name>
</gene>
<dbReference type="InterPro" id="IPR006164">
    <property type="entry name" value="DNA_bd_Ku70/Ku80"/>
</dbReference>
<dbReference type="InterPro" id="IPR036494">
    <property type="entry name" value="Ku_C_sf"/>
</dbReference>
<evidence type="ECO:0000256" key="1">
    <source>
        <dbReference type="ARBA" id="ARBA00004123"/>
    </source>
</evidence>
<keyword evidence="6" id="KW-0227">DNA damage</keyword>
<evidence type="ECO:0000256" key="9">
    <source>
        <dbReference type="ARBA" id="ARBA00022840"/>
    </source>
</evidence>
<feature type="region of interest" description="Disordered" evidence="14">
    <location>
        <begin position="564"/>
        <end position="587"/>
    </location>
</feature>
<dbReference type="EnsemblMetazoa" id="Aqu2.1.33931_001">
    <property type="protein sequence ID" value="Aqu2.1.33931_001"/>
    <property type="gene ID" value="Aqu2.1.33931"/>
</dbReference>
<evidence type="ECO:0000256" key="2">
    <source>
        <dbReference type="ARBA" id="ARBA00004286"/>
    </source>
</evidence>
<feature type="region of interest" description="Disordered" evidence="14">
    <location>
        <begin position="173"/>
        <end position="215"/>
    </location>
</feature>
<evidence type="ECO:0000256" key="13">
    <source>
        <dbReference type="ARBA" id="ARBA00023242"/>
    </source>
</evidence>
<dbReference type="InterPro" id="IPR024193">
    <property type="entry name" value="Ku80"/>
</dbReference>
<dbReference type="InterPro" id="IPR005160">
    <property type="entry name" value="Ku_C"/>
</dbReference>
<feature type="compositionally biased region" description="Basic residues" evidence="14">
    <location>
        <begin position="197"/>
        <end position="208"/>
    </location>
</feature>
<keyword evidence="7" id="KW-0378">Hydrolase</keyword>
<dbReference type="GO" id="GO:0043564">
    <property type="term" value="C:Ku70:Ku80 complex"/>
    <property type="evidence" value="ECO:0007669"/>
    <property type="project" value="InterPro"/>
</dbReference>
<dbReference type="Gene3D" id="2.40.290.10">
    <property type="match status" value="1"/>
</dbReference>
<keyword evidence="17" id="KW-1185">Reference proteome</keyword>
<evidence type="ECO:0000256" key="6">
    <source>
        <dbReference type="ARBA" id="ARBA00022763"/>
    </source>
</evidence>
<name>A0A1X7V1U2_AMPQE</name>
<dbReference type="SMART" id="SM00559">
    <property type="entry name" value="Ku78"/>
    <property type="match status" value="1"/>
</dbReference>
<dbReference type="Proteomes" id="UP000007879">
    <property type="component" value="Unassembled WGS sequence"/>
</dbReference>
<dbReference type="PANTHER" id="PTHR12604:SF4">
    <property type="entry name" value="X-RAY REPAIR CROSS-COMPLEMENTING PROTEIN 5"/>
    <property type="match status" value="1"/>
</dbReference>
<keyword evidence="12" id="KW-0234">DNA repair</keyword>
<dbReference type="Gene3D" id="3.40.50.410">
    <property type="entry name" value="von Willebrand factor, type A domain"/>
    <property type="match status" value="1"/>
</dbReference>
<evidence type="ECO:0000256" key="14">
    <source>
        <dbReference type="SAM" id="MobiDB-lite"/>
    </source>
</evidence>
<comment type="similarity">
    <text evidence="3">Belongs to the ku80 family.</text>
</comment>
<dbReference type="Pfam" id="PF03730">
    <property type="entry name" value="Ku_C"/>
    <property type="match status" value="1"/>
</dbReference>
<dbReference type="EnsemblMetazoa" id="XM_019995500.1">
    <property type="protein sequence ID" value="XP_019851059.1"/>
    <property type="gene ID" value="LOC100632664"/>
</dbReference>
<comment type="subcellular location">
    <subcellularLocation>
        <location evidence="2">Chromosome</location>
    </subcellularLocation>
    <subcellularLocation>
        <location evidence="1">Nucleus</location>
    </subcellularLocation>
</comment>
<evidence type="ECO:0000256" key="11">
    <source>
        <dbReference type="ARBA" id="ARBA00023172"/>
    </source>
</evidence>
<dbReference type="GO" id="GO:0005694">
    <property type="term" value="C:chromosome"/>
    <property type="evidence" value="ECO:0007669"/>
    <property type="project" value="UniProtKB-SubCell"/>
</dbReference>
<dbReference type="PIRSF" id="PIRSF016570">
    <property type="entry name" value="Ku80"/>
    <property type="match status" value="1"/>
</dbReference>
<keyword evidence="13" id="KW-0539">Nucleus</keyword>
<feature type="compositionally biased region" description="Acidic residues" evidence="14">
    <location>
        <begin position="179"/>
        <end position="190"/>
    </location>
</feature>
<dbReference type="eggNOG" id="KOG2326">
    <property type="taxonomic scope" value="Eukaryota"/>
</dbReference>
<evidence type="ECO:0000256" key="8">
    <source>
        <dbReference type="ARBA" id="ARBA00022806"/>
    </source>
</evidence>
<evidence type="ECO:0000313" key="16">
    <source>
        <dbReference type="EnsemblMetazoa" id="Aqu2.1.33931_001"/>
    </source>
</evidence>
<dbReference type="Gene3D" id="1.10.1600.10">
    <property type="match status" value="1"/>
</dbReference>
<dbReference type="AlphaFoldDB" id="A0A1X7V1U2"/>
<dbReference type="InParanoid" id="A0A1X7V1U2"/>
<dbReference type="GO" id="GO:0003690">
    <property type="term" value="F:double-stranded DNA binding"/>
    <property type="evidence" value="ECO:0007669"/>
    <property type="project" value="TreeGrafter"/>
</dbReference>